<dbReference type="GO" id="GO:0030246">
    <property type="term" value="F:carbohydrate binding"/>
    <property type="evidence" value="ECO:0007669"/>
    <property type="project" value="InterPro"/>
</dbReference>
<dbReference type="SUPFAM" id="SSF49344">
    <property type="entry name" value="CBD9-like"/>
    <property type="match status" value="1"/>
</dbReference>
<dbReference type="GO" id="GO:0004553">
    <property type="term" value="F:hydrolase activity, hydrolyzing O-glycosyl compounds"/>
    <property type="evidence" value="ECO:0007669"/>
    <property type="project" value="InterPro"/>
</dbReference>
<accession>A0A369QKG7</accession>
<keyword evidence="3" id="KW-1185">Reference proteome</keyword>
<dbReference type="CDD" id="cd09620">
    <property type="entry name" value="CBM9_like_3"/>
    <property type="match status" value="1"/>
</dbReference>
<comment type="caution">
    <text evidence="2">The sequence shown here is derived from an EMBL/GenBank/DDBJ whole genome shotgun (WGS) entry which is preliminary data.</text>
</comment>
<gene>
    <name evidence="2" type="ORF">AHMF7616_04043</name>
</gene>
<evidence type="ECO:0000259" key="1">
    <source>
        <dbReference type="Pfam" id="PF16011"/>
    </source>
</evidence>
<evidence type="ECO:0000313" key="3">
    <source>
        <dbReference type="Proteomes" id="UP000253919"/>
    </source>
</evidence>
<protein>
    <recommendedName>
        <fullName evidence="1">Carbohydrate-binding domain-containing protein</fullName>
    </recommendedName>
</protein>
<sequence length="216" mass="24864">MKSLEVASLPMLNRQSSLEQISAELDTLDKHTLDHTPWPRFSYKPRVQFALGYHHNCIFLKFYVAEEAIQAKFRNTNDPVYKDSCVEFFIAFNGEASYYNVEFNCLGTCLLGFGDARENRRLLPEESIRKIKYAGTLQKTTLPSNGQVTFWELTVLIPAEVFTQHCLTTFRGVNARANFYKCGDDLPRPHYLAWSPISTSEPNFHLPEYFGSLQFV</sequence>
<proteinExistence type="predicted"/>
<reference evidence="2 3" key="1">
    <citation type="submission" date="2018-04" db="EMBL/GenBank/DDBJ databases">
        <title>Adhaeribacter sp. HMF7616 genome sequencing and assembly.</title>
        <authorList>
            <person name="Kang H."/>
            <person name="Kang J."/>
            <person name="Cha I."/>
            <person name="Kim H."/>
            <person name="Joh K."/>
        </authorList>
    </citation>
    <scope>NUCLEOTIDE SEQUENCE [LARGE SCALE GENOMIC DNA]</scope>
    <source>
        <strain evidence="2 3">HMF7616</strain>
    </source>
</reference>
<organism evidence="2 3">
    <name type="scientific">Adhaeribacter pallidiroseus</name>
    <dbReference type="NCBI Taxonomy" id="2072847"/>
    <lineage>
        <taxon>Bacteria</taxon>
        <taxon>Pseudomonadati</taxon>
        <taxon>Bacteroidota</taxon>
        <taxon>Cytophagia</taxon>
        <taxon>Cytophagales</taxon>
        <taxon>Hymenobacteraceae</taxon>
        <taxon>Adhaeribacter</taxon>
    </lineage>
</organism>
<feature type="domain" description="Carbohydrate-binding" evidence="1">
    <location>
        <begin position="26"/>
        <end position="215"/>
    </location>
</feature>
<dbReference type="AlphaFoldDB" id="A0A369QKG7"/>
<dbReference type="InterPro" id="IPR010502">
    <property type="entry name" value="Carb-bd_dom_fam9"/>
</dbReference>
<dbReference type="Proteomes" id="UP000253919">
    <property type="component" value="Unassembled WGS sequence"/>
</dbReference>
<dbReference type="Pfam" id="PF16011">
    <property type="entry name" value="CBM9_2"/>
    <property type="match status" value="1"/>
</dbReference>
<dbReference type="Gene3D" id="2.60.40.1190">
    <property type="match status" value="1"/>
</dbReference>
<dbReference type="EMBL" id="QASA01000001">
    <property type="protein sequence ID" value="RDC65413.1"/>
    <property type="molecule type" value="Genomic_DNA"/>
</dbReference>
<dbReference type="GO" id="GO:0016052">
    <property type="term" value="P:carbohydrate catabolic process"/>
    <property type="evidence" value="ECO:0007669"/>
    <property type="project" value="InterPro"/>
</dbReference>
<name>A0A369QKG7_9BACT</name>
<evidence type="ECO:0000313" key="2">
    <source>
        <dbReference type="EMBL" id="RDC65413.1"/>
    </source>
</evidence>
<dbReference type="RefSeq" id="WP_199474274.1">
    <property type="nucleotide sequence ID" value="NZ_QASA01000001.1"/>
</dbReference>